<dbReference type="PANTHER" id="PTHR47547:SF1">
    <property type="entry name" value="ASPARTATE-PROTON SYMPORTER"/>
    <property type="match status" value="1"/>
</dbReference>
<dbReference type="PIRSF" id="PIRSF006060">
    <property type="entry name" value="AA_transporter"/>
    <property type="match status" value="1"/>
</dbReference>
<dbReference type="GO" id="GO:0022857">
    <property type="term" value="F:transmembrane transporter activity"/>
    <property type="evidence" value="ECO:0007669"/>
    <property type="project" value="InterPro"/>
</dbReference>
<accession>A0A1E7JGV0</accession>
<dbReference type="Pfam" id="PF13520">
    <property type="entry name" value="AA_permease_2"/>
    <property type="match status" value="1"/>
</dbReference>
<feature type="transmembrane region" description="Helical" evidence="5">
    <location>
        <begin position="53"/>
        <end position="75"/>
    </location>
</feature>
<dbReference type="InterPro" id="IPR002293">
    <property type="entry name" value="AA/rel_permease1"/>
</dbReference>
<evidence type="ECO:0000256" key="3">
    <source>
        <dbReference type="ARBA" id="ARBA00022989"/>
    </source>
</evidence>
<comment type="caution">
    <text evidence="6">The sequence shown here is derived from an EMBL/GenBank/DDBJ whole genome shotgun (WGS) entry which is preliminary data.</text>
</comment>
<feature type="transmembrane region" description="Helical" evidence="5">
    <location>
        <begin position="392"/>
        <end position="411"/>
    </location>
</feature>
<gene>
    <name evidence="6" type="ORF">AN215_25075</name>
</gene>
<keyword evidence="4 5" id="KW-0472">Membrane</keyword>
<evidence type="ECO:0000256" key="1">
    <source>
        <dbReference type="ARBA" id="ARBA00004141"/>
    </source>
</evidence>
<evidence type="ECO:0000313" key="7">
    <source>
        <dbReference type="Proteomes" id="UP000176087"/>
    </source>
</evidence>
<proteinExistence type="predicted"/>
<feature type="transmembrane region" description="Helical" evidence="5">
    <location>
        <begin position="304"/>
        <end position="325"/>
    </location>
</feature>
<dbReference type="Proteomes" id="UP000176087">
    <property type="component" value="Unassembled WGS sequence"/>
</dbReference>
<dbReference type="OrthoDB" id="9762947at2"/>
<feature type="transmembrane region" description="Helical" evidence="5">
    <location>
        <begin position="487"/>
        <end position="504"/>
    </location>
</feature>
<dbReference type="GO" id="GO:0016020">
    <property type="term" value="C:membrane"/>
    <property type="evidence" value="ECO:0007669"/>
    <property type="project" value="UniProtKB-SubCell"/>
</dbReference>
<feature type="transmembrane region" description="Helical" evidence="5">
    <location>
        <begin position="456"/>
        <end position="475"/>
    </location>
</feature>
<dbReference type="PANTHER" id="PTHR47547">
    <property type="match status" value="1"/>
</dbReference>
<protein>
    <submittedName>
        <fullName evidence="6">Amino acid permease</fullName>
    </submittedName>
</protein>
<feature type="transmembrane region" description="Helical" evidence="5">
    <location>
        <begin position="27"/>
        <end position="47"/>
    </location>
</feature>
<comment type="subcellular location">
    <subcellularLocation>
        <location evidence="1">Membrane</location>
        <topology evidence="1">Multi-pass membrane protein</topology>
    </subcellularLocation>
</comment>
<feature type="transmembrane region" description="Helical" evidence="5">
    <location>
        <begin position="367"/>
        <end position="386"/>
    </location>
</feature>
<dbReference type="RefSeq" id="WP_070010886.1">
    <property type="nucleotide sequence ID" value="NZ_LJGS01000039.1"/>
</dbReference>
<dbReference type="EMBL" id="LJGT01000041">
    <property type="protein sequence ID" value="OEU85714.1"/>
    <property type="molecule type" value="Genomic_DNA"/>
</dbReference>
<dbReference type="Gene3D" id="1.20.1740.10">
    <property type="entry name" value="Amino acid/polyamine transporter I"/>
    <property type="match status" value="1"/>
</dbReference>
<keyword evidence="2 5" id="KW-0812">Transmembrane</keyword>
<dbReference type="PATRIC" id="fig|933944.5.peg.4312"/>
<sequence length="570" mass="61219">MAVESSPEAPLHEGGDDKKLKREFGTVGLLFTAVGSIIGSGWLFGALDAAQLAGPAAIISWAIGCVMFVIIGMTYSELGTMFPHSGGVARYPHYSFGSFTSFSIGWVTWIAAAAVAPVEVLAVVQYSTNWLPWLQEIKGGEAVLTPEGTVVSVALMALFVLVNFFGVRWFARLNNILVWWKLAVILVVIGVFFALSFDPDHITAPEFGGFAPYGSQGVFSAVATAGIAFSFFGFRQGVELAGETDNPKRNVPLTLIGSVVICGIIYIGLQVAFLGAVPSSAIKAEGWQAVGSHFSSHGDVLATFGPLAAIAGILGAVWLAGVLYADAIISPGDTGMIYAGVTARISYAMARNRNAPAGLAKVSSAGVPWVSLVLAFLVGCFFFLPFPGWSKLVEFVTNSTVLSFGCGPLVLLAMRKQMPDHPRPFRLGDKWVWVIGFLALWSTNLIVYWTGWDTNWKLFLAIILGYVLMGVYYSVAKQTTPPLDFKHGWWLLVWYAGLALISYLGDYPEQKEKAGNLGVLDFNLGAVACLGLTALVIWLALRGALPTERVQEILGNQDAGEEEDAPPKQR</sequence>
<feature type="transmembrane region" description="Helical" evidence="5">
    <location>
        <begin position="178"/>
        <end position="197"/>
    </location>
</feature>
<evidence type="ECO:0000256" key="5">
    <source>
        <dbReference type="SAM" id="Phobius"/>
    </source>
</evidence>
<keyword evidence="7" id="KW-1185">Reference proteome</keyword>
<feature type="transmembrane region" description="Helical" evidence="5">
    <location>
        <begin position="150"/>
        <end position="171"/>
    </location>
</feature>
<dbReference type="AlphaFoldDB" id="A0A1E7JGV0"/>
<feature type="transmembrane region" description="Helical" evidence="5">
    <location>
        <begin position="96"/>
        <end position="124"/>
    </location>
</feature>
<feature type="transmembrane region" description="Helical" evidence="5">
    <location>
        <begin position="524"/>
        <end position="541"/>
    </location>
</feature>
<feature type="transmembrane region" description="Helical" evidence="5">
    <location>
        <begin position="431"/>
        <end position="450"/>
    </location>
</feature>
<organism evidence="6 7">
    <name type="scientific">Streptomyces abyssalis</name>
    <dbReference type="NCBI Taxonomy" id="933944"/>
    <lineage>
        <taxon>Bacteria</taxon>
        <taxon>Bacillati</taxon>
        <taxon>Actinomycetota</taxon>
        <taxon>Actinomycetes</taxon>
        <taxon>Kitasatosporales</taxon>
        <taxon>Streptomycetaceae</taxon>
        <taxon>Streptomyces</taxon>
    </lineage>
</organism>
<evidence type="ECO:0000313" key="6">
    <source>
        <dbReference type="EMBL" id="OEU85714.1"/>
    </source>
</evidence>
<keyword evidence="3 5" id="KW-1133">Transmembrane helix</keyword>
<name>A0A1E7JGV0_9ACTN</name>
<evidence type="ECO:0000256" key="2">
    <source>
        <dbReference type="ARBA" id="ARBA00022692"/>
    </source>
</evidence>
<feature type="transmembrane region" description="Helical" evidence="5">
    <location>
        <begin position="255"/>
        <end position="277"/>
    </location>
</feature>
<reference evidence="6 7" key="1">
    <citation type="journal article" date="2016" name="Front. Microbiol.">
        <title>Comparative Genomics Analysis of Streptomyces Species Reveals Their Adaptation to the Marine Environment and Their Diversity at the Genomic Level.</title>
        <authorList>
            <person name="Tian X."/>
            <person name="Zhang Z."/>
            <person name="Yang T."/>
            <person name="Chen M."/>
            <person name="Li J."/>
            <person name="Chen F."/>
            <person name="Yang J."/>
            <person name="Li W."/>
            <person name="Zhang B."/>
            <person name="Zhang Z."/>
            <person name="Wu J."/>
            <person name="Zhang C."/>
            <person name="Long L."/>
            <person name="Xiao J."/>
        </authorList>
    </citation>
    <scope>NUCLEOTIDE SEQUENCE [LARGE SCALE GENOMIC DNA]</scope>
    <source>
        <strain evidence="6 7">SCSIO 10390</strain>
    </source>
</reference>
<evidence type="ECO:0000256" key="4">
    <source>
        <dbReference type="ARBA" id="ARBA00023136"/>
    </source>
</evidence>
<dbReference type="InterPro" id="IPR052962">
    <property type="entry name" value="AA_Transporter_AGT"/>
</dbReference>
<dbReference type="STRING" id="933944.AN215_25075"/>
<feature type="transmembrane region" description="Helical" evidence="5">
    <location>
        <begin position="217"/>
        <end position="234"/>
    </location>
</feature>